<protein>
    <submittedName>
        <fullName evidence="4">Heterokaryon incompatibility protein-domain-containing protein</fullName>
    </submittedName>
</protein>
<evidence type="ECO:0000256" key="1">
    <source>
        <dbReference type="SAM" id="Coils"/>
    </source>
</evidence>
<feature type="compositionally biased region" description="Basic residues" evidence="2">
    <location>
        <begin position="995"/>
        <end position="1007"/>
    </location>
</feature>
<feature type="domain" description="Heterokaryon incompatibility" evidence="3">
    <location>
        <begin position="178"/>
        <end position="320"/>
    </location>
</feature>
<evidence type="ECO:0000313" key="5">
    <source>
        <dbReference type="Proteomes" id="UP001390339"/>
    </source>
</evidence>
<keyword evidence="5" id="KW-1185">Reference proteome</keyword>
<keyword evidence="1" id="KW-0175">Coiled coil</keyword>
<sequence length="1098" mass="130086">MPTDMSLLCRECERSLLDGGGTIYPRTAAEPELQEYDSEQLKHIKRYSYTRLPSGKKRIRLMRLHDASTSNSGIYCEFIEAEYDNFHIPRRATDEETEKIPDLPDFYEFNLEACTDADKVREIQAKREKHREMKLEERKERREKRKQKTKTEKDDEEEEANKKEDEKWEKAWDNRVQYDALSWCWGTDFPNHALMVRKGDQTYKLRIKRELALALKYLRHRDKMRTLWVDAVCIDQANPNERNHQVQMMSRIYTRASMVCIWLGEHTENSKIAIDFIRDEVMELRNIETICTDKRYTRKWQALQMLMQTEWFSRRWVVQEIALAKKAEVCCGADKIPWKDFAIAVELFVEVETATHRLSEIMQHDEKFRHIPNWFEYVSELGASLLVQATGKVFRGQVTPLQDDKEGEDKNDQLSRWKKTRTMDLLERRSLLSLEYLVSTMFIFKATEPRDVVYSLLAIARDAAPFAGATFDDADPSYLTMRWFEQFLEEKPFLIDYGRPYPDVCRDFVSFVIKRKSKIDAVQALDILCRPWSLEQPKEPRKLENFDNKDKEKGEEEKKEEEKRKEEKQKEELRKKEERDKRKWFITKSKFGAGTTEQGEPRFWLVKEASDTRTPDPRSTEQYREEFEKAYKDKTEWPIRNGDQVLHNWKPAERWAEWHDWCIKYKDKEVKRDVTELPSWVARASRAPFILDYYPGMHVKKVGRANSDPLVGLPTDGHRNYNAAQTRPVNLDVLKFRRRPELGHYSMYVQGFVLDEVKEVMDASQGGDIPRSWLELGGWVYPFDKDPPDDLWRTLVADRGRDNRNPPYYYARACRESAQKGNINSGRIATMSLINNERNSIITEFCRRVHAVIWNRRMFKTTGDRLGLAYDVKPGDKICVLYGCTVPVVLKQSEKKRDDVDKEEQADRREALKACIQRFEDNYERKQWRKKQHDKNWKKWLDSGEWYEMLSDKKNAEGRLQSKENTSEQEGEKGVEQEQEQQRVDENKREDENNKKKKKKKKKKGKGKEKGTEAGEQEERKEEKESQTEQSKDDGSSSHESSDTVKTSLKEKSDEAKQEDPHLHYTFRGDCYLHGMMDGEAVREKFYGEFPDRIFELR</sequence>
<gene>
    <name evidence="4" type="ORF">PGQ11_013396</name>
</gene>
<dbReference type="EMBL" id="JAPCWZ010000009">
    <property type="protein sequence ID" value="KAK8850917.1"/>
    <property type="molecule type" value="Genomic_DNA"/>
</dbReference>
<proteinExistence type="predicted"/>
<dbReference type="PANTHER" id="PTHR24148:SF64">
    <property type="entry name" value="HETEROKARYON INCOMPATIBILITY DOMAIN-CONTAINING PROTEIN"/>
    <property type="match status" value="1"/>
</dbReference>
<dbReference type="InterPro" id="IPR010730">
    <property type="entry name" value="HET"/>
</dbReference>
<feature type="region of interest" description="Disordered" evidence="2">
    <location>
        <begin position="957"/>
        <end position="1065"/>
    </location>
</feature>
<feature type="compositionally biased region" description="Basic and acidic residues" evidence="2">
    <location>
        <begin position="957"/>
        <end position="994"/>
    </location>
</feature>
<feature type="compositionally biased region" description="Basic and acidic residues" evidence="2">
    <location>
        <begin position="1008"/>
        <end position="1063"/>
    </location>
</feature>
<feature type="region of interest" description="Disordered" evidence="2">
    <location>
        <begin position="125"/>
        <end position="166"/>
    </location>
</feature>
<accession>A0ABR2HQE8</accession>
<feature type="compositionally biased region" description="Basic and acidic residues" evidence="2">
    <location>
        <begin position="608"/>
        <end position="623"/>
    </location>
</feature>
<organism evidence="4 5">
    <name type="scientific">Apiospora arundinis</name>
    <dbReference type="NCBI Taxonomy" id="335852"/>
    <lineage>
        <taxon>Eukaryota</taxon>
        <taxon>Fungi</taxon>
        <taxon>Dikarya</taxon>
        <taxon>Ascomycota</taxon>
        <taxon>Pezizomycotina</taxon>
        <taxon>Sordariomycetes</taxon>
        <taxon>Xylariomycetidae</taxon>
        <taxon>Amphisphaeriales</taxon>
        <taxon>Apiosporaceae</taxon>
        <taxon>Apiospora</taxon>
    </lineage>
</organism>
<name>A0ABR2HQE8_9PEZI</name>
<dbReference type="PANTHER" id="PTHR24148">
    <property type="entry name" value="ANKYRIN REPEAT DOMAIN-CONTAINING PROTEIN 39 HOMOLOG-RELATED"/>
    <property type="match status" value="1"/>
</dbReference>
<evidence type="ECO:0000259" key="3">
    <source>
        <dbReference type="Pfam" id="PF06985"/>
    </source>
</evidence>
<feature type="coiled-coil region" evidence="1">
    <location>
        <begin position="902"/>
        <end position="936"/>
    </location>
</feature>
<feature type="region of interest" description="Disordered" evidence="2">
    <location>
        <begin position="602"/>
        <end position="623"/>
    </location>
</feature>
<dbReference type="Pfam" id="PF06985">
    <property type="entry name" value="HET"/>
    <property type="match status" value="1"/>
</dbReference>
<dbReference type="Proteomes" id="UP001390339">
    <property type="component" value="Unassembled WGS sequence"/>
</dbReference>
<evidence type="ECO:0000256" key="2">
    <source>
        <dbReference type="SAM" id="MobiDB-lite"/>
    </source>
</evidence>
<evidence type="ECO:0000313" key="4">
    <source>
        <dbReference type="EMBL" id="KAK8850917.1"/>
    </source>
</evidence>
<dbReference type="InterPro" id="IPR052895">
    <property type="entry name" value="HetReg/Transcr_Mod"/>
</dbReference>
<feature type="compositionally biased region" description="Basic and acidic residues" evidence="2">
    <location>
        <begin position="125"/>
        <end position="140"/>
    </location>
</feature>
<comment type="caution">
    <text evidence="4">The sequence shown here is derived from an EMBL/GenBank/DDBJ whole genome shotgun (WGS) entry which is preliminary data.</text>
</comment>
<feature type="region of interest" description="Disordered" evidence="2">
    <location>
        <begin position="540"/>
        <end position="573"/>
    </location>
</feature>
<reference evidence="4 5" key="1">
    <citation type="journal article" date="2024" name="IMA Fungus">
        <title>Apiospora arundinis, a panoply of carbohydrate-active enzymes and secondary metabolites.</title>
        <authorList>
            <person name="Sorensen T."/>
            <person name="Petersen C."/>
            <person name="Muurmann A.T."/>
            <person name="Christiansen J.V."/>
            <person name="Brundto M.L."/>
            <person name="Overgaard C.K."/>
            <person name="Boysen A.T."/>
            <person name="Wollenberg R.D."/>
            <person name="Larsen T.O."/>
            <person name="Sorensen J.L."/>
            <person name="Nielsen K.L."/>
            <person name="Sondergaard T.E."/>
        </authorList>
    </citation>
    <scope>NUCLEOTIDE SEQUENCE [LARGE SCALE GENOMIC DNA]</scope>
    <source>
        <strain evidence="4 5">AAU 773</strain>
    </source>
</reference>